<dbReference type="STRING" id="27349.A0A0L6UJH8"/>
<keyword evidence="2" id="KW-1185">Reference proteome</keyword>
<proteinExistence type="predicted"/>
<dbReference type="AlphaFoldDB" id="A0A0L6UJH8"/>
<dbReference type="VEuPathDB" id="FungiDB:VP01_6011g1"/>
<name>A0A0L6UJH8_9BASI</name>
<organism evidence="1 2">
    <name type="scientific">Puccinia sorghi</name>
    <dbReference type="NCBI Taxonomy" id="27349"/>
    <lineage>
        <taxon>Eukaryota</taxon>
        <taxon>Fungi</taxon>
        <taxon>Dikarya</taxon>
        <taxon>Basidiomycota</taxon>
        <taxon>Pucciniomycotina</taxon>
        <taxon>Pucciniomycetes</taxon>
        <taxon>Pucciniales</taxon>
        <taxon>Pucciniaceae</taxon>
        <taxon>Puccinia</taxon>
    </lineage>
</organism>
<sequence>MVSVCYALATNFAVVRLLLQSHSQTVICDMLAYSVSHQSLSCWLNLYETNQCVMHDPDTYKQQGCCRSLSAEDLHQGTLLSWKAIHNNLLTQMCITLKKADTINIQKCMVAKFLWVERMKNTKALCVIVNCSEHLFNQLLVLSIDLSSANTQNVSVREDLYNCKEFEHFLNYNLVSAFPVVIKMIDC</sequence>
<evidence type="ECO:0000313" key="2">
    <source>
        <dbReference type="Proteomes" id="UP000037035"/>
    </source>
</evidence>
<reference evidence="1 2" key="1">
    <citation type="submission" date="2015-08" db="EMBL/GenBank/DDBJ databases">
        <title>Next Generation Sequencing and Analysis of the Genome of Puccinia sorghi L Schw, the Causal Agent of Maize Common Rust.</title>
        <authorList>
            <person name="Rochi L."/>
            <person name="Burguener G."/>
            <person name="Darino M."/>
            <person name="Turjanski A."/>
            <person name="Kreff E."/>
            <person name="Dieguez M.J."/>
            <person name="Sacco F."/>
        </authorList>
    </citation>
    <scope>NUCLEOTIDE SEQUENCE [LARGE SCALE GENOMIC DNA]</scope>
    <source>
        <strain evidence="1 2">RO10H11247</strain>
    </source>
</reference>
<comment type="caution">
    <text evidence="1">The sequence shown here is derived from an EMBL/GenBank/DDBJ whole genome shotgun (WGS) entry which is preliminary data.</text>
</comment>
<accession>A0A0L6UJH8</accession>
<dbReference type="EMBL" id="LAVV01011288">
    <property type="protein sequence ID" value="KNZ47955.1"/>
    <property type="molecule type" value="Genomic_DNA"/>
</dbReference>
<evidence type="ECO:0000313" key="1">
    <source>
        <dbReference type="EMBL" id="KNZ47955.1"/>
    </source>
</evidence>
<dbReference type="PANTHER" id="PTHR46564">
    <property type="entry name" value="TRANSPOSASE"/>
    <property type="match status" value="1"/>
</dbReference>
<gene>
    <name evidence="1" type="ORF">VP01_6011g1</name>
</gene>
<protein>
    <submittedName>
        <fullName evidence="1">Uncharacterized protein</fullName>
    </submittedName>
</protein>
<dbReference type="Proteomes" id="UP000037035">
    <property type="component" value="Unassembled WGS sequence"/>
</dbReference>
<dbReference type="PANTHER" id="PTHR46564:SF1">
    <property type="entry name" value="TRANSPOSASE"/>
    <property type="match status" value="1"/>
</dbReference>